<name>A0A317XU98_9BASI</name>
<sequence>MVLQNKFKARASRRYHAQKGESTESSASGSKPRYRHKQVRRNGAPPPSHGGEASESSDVDSEDSEEEGSVAGTAEDQVNGIERADPNFPSLAQAAASSGTPPPSQLADDPANPTRGKYARRKLGESNLARLERLEAERDPHLADEEEPEPEVDLTNLLAKVAALGESGATQAGIAEEIARHRAKNETASDVENDIDHTLAYLHDKEHQRQVAKGHRGSTTRPEESRRQVVDAVELDPAELEEMQRQKEKAEAVRTLKARFQGRALGEREAKSSKSRNAPSLNIGPAPSLAQNEKADAPTLENGNLSASLANEIESSLAKTKASASKSDTLSAGSGRSTFSTSFGRRKSPLKSALGGASTPDHELDRSAVSDSIRIDSFLASLNDRSVGRHDPSIFTLGGGAPHSRSRAHSGAGRGSPQIHSKPGELSRMENFLDDVLG</sequence>
<proteinExistence type="predicted"/>
<dbReference type="OrthoDB" id="3363351at2759"/>
<evidence type="ECO:0000313" key="3">
    <source>
        <dbReference type="Proteomes" id="UP000246740"/>
    </source>
</evidence>
<feature type="compositionally biased region" description="Basic and acidic residues" evidence="1">
    <location>
        <begin position="242"/>
        <end position="254"/>
    </location>
</feature>
<feature type="compositionally biased region" description="Acidic residues" evidence="1">
    <location>
        <begin position="55"/>
        <end position="68"/>
    </location>
</feature>
<feature type="compositionally biased region" description="Basic and acidic residues" evidence="1">
    <location>
        <begin position="130"/>
        <end position="143"/>
    </location>
</feature>
<feature type="region of interest" description="Disordered" evidence="1">
    <location>
        <begin position="322"/>
        <end position="365"/>
    </location>
</feature>
<accession>A0A317XU98</accession>
<feature type="compositionally biased region" description="Basic residues" evidence="1">
    <location>
        <begin position="7"/>
        <end position="17"/>
    </location>
</feature>
<dbReference type="Proteomes" id="UP000246740">
    <property type="component" value="Unassembled WGS sequence"/>
</dbReference>
<reference evidence="2 3" key="1">
    <citation type="journal article" date="2018" name="Mol. Biol. Evol.">
        <title>Broad Genomic Sampling Reveals a Smut Pathogenic Ancestry of the Fungal Clade Ustilaginomycotina.</title>
        <authorList>
            <person name="Kijpornyongpan T."/>
            <person name="Mondo S.J."/>
            <person name="Barry K."/>
            <person name="Sandor L."/>
            <person name="Lee J."/>
            <person name="Lipzen A."/>
            <person name="Pangilinan J."/>
            <person name="LaButti K."/>
            <person name="Hainaut M."/>
            <person name="Henrissat B."/>
            <person name="Grigoriev I.V."/>
            <person name="Spatafora J.W."/>
            <person name="Aime M.C."/>
        </authorList>
    </citation>
    <scope>NUCLEOTIDE SEQUENCE [LARGE SCALE GENOMIC DNA]</scope>
    <source>
        <strain evidence="2 3">MCA 3645</strain>
    </source>
</reference>
<feature type="compositionally biased region" description="Basic and acidic residues" evidence="1">
    <location>
        <begin position="197"/>
        <end position="209"/>
    </location>
</feature>
<protein>
    <submittedName>
        <fullName evidence="2">Uncharacterized protein</fullName>
    </submittedName>
</protein>
<evidence type="ECO:0000313" key="2">
    <source>
        <dbReference type="EMBL" id="PWZ01383.1"/>
    </source>
</evidence>
<gene>
    <name evidence="2" type="ORF">BCV70DRAFT_73101</name>
</gene>
<dbReference type="AlphaFoldDB" id="A0A317XU98"/>
<feature type="region of interest" description="Disordered" evidence="1">
    <location>
        <begin position="197"/>
        <end position="301"/>
    </location>
</feature>
<dbReference type="EMBL" id="KZ819190">
    <property type="protein sequence ID" value="PWZ01383.1"/>
    <property type="molecule type" value="Genomic_DNA"/>
</dbReference>
<keyword evidence="3" id="KW-1185">Reference proteome</keyword>
<feature type="region of interest" description="Disordered" evidence="1">
    <location>
        <begin position="395"/>
        <end position="430"/>
    </location>
</feature>
<feature type="region of interest" description="Disordered" evidence="1">
    <location>
        <begin position="1"/>
        <end position="152"/>
    </location>
</feature>
<feature type="compositionally biased region" description="Low complexity" evidence="1">
    <location>
        <begin position="322"/>
        <end position="343"/>
    </location>
</feature>
<dbReference type="InParanoid" id="A0A317XU98"/>
<organism evidence="2 3">
    <name type="scientific">Testicularia cyperi</name>
    <dbReference type="NCBI Taxonomy" id="1882483"/>
    <lineage>
        <taxon>Eukaryota</taxon>
        <taxon>Fungi</taxon>
        <taxon>Dikarya</taxon>
        <taxon>Basidiomycota</taxon>
        <taxon>Ustilaginomycotina</taxon>
        <taxon>Ustilaginomycetes</taxon>
        <taxon>Ustilaginales</taxon>
        <taxon>Anthracoideaceae</taxon>
        <taxon>Testicularia</taxon>
    </lineage>
</organism>
<evidence type="ECO:0000256" key="1">
    <source>
        <dbReference type="SAM" id="MobiDB-lite"/>
    </source>
</evidence>